<dbReference type="AlphaFoldDB" id="A0A9J6EEP9"/>
<reference evidence="2" key="1">
    <citation type="journal article" date="2020" name="Cell">
        <title>Large-Scale Comparative Analyses of Tick Genomes Elucidate Their Genetic Diversity and Vector Capacities.</title>
        <authorList>
            <consortium name="Tick Genome and Microbiome Consortium (TIGMIC)"/>
            <person name="Jia N."/>
            <person name="Wang J."/>
            <person name="Shi W."/>
            <person name="Du L."/>
            <person name="Sun Y."/>
            <person name="Zhan W."/>
            <person name="Jiang J.F."/>
            <person name="Wang Q."/>
            <person name="Zhang B."/>
            <person name="Ji P."/>
            <person name="Bell-Sakyi L."/>
            <person name="Cui X.M."/>
            <person name="Yuan T.T."/>
            <person name="Jiang B.G."/>
            <person name="Yang W.F."/>
            <person name="Lam T.T."/>
            <person name="Chang Q.C."/>
            <person name="Ding S.J."/>
            <person name="Wang X.J."/>
            <person name="Zhu J.G."/>
            <person name="Ruan X.D."/>
            <person name="Zhao L."/>
            <person name="Wei J.T."/>
            <person name="Ye R.Z."/>
            <person name="Que T.C."/>
            <person name="Du C.H."/>
            <person name="Zhou Y.H."/>
            <person name="Cheng J.X."/>
            <person name="Dai P.F."/>
            <person name="Guo W.B."/>
            <person name="Han X.H."/>
            <person name="Huang E.J."/>
            <person name="Li L.F."/>
            <person name="Wei W."/>
            <person name="Gao Y.C."/>
            <person name="Liu J.Z."/>
            <person name="Shao H.Z."/>
            <person name="Wang X."/>
            <person name="Wang C.C."/>
            <person name="Yang T.C."/>
            <person name="Huo Q.B."/>
            <person name="Li W."/>
            <person name="Chen H.Y."/>
            <person name="Chen S.E."/>
            <person name="Zhou L.G."/>
            <person name="Ni X.B."/>
            <person name="Tian J.H."/>
            <person name="Sheng Y."/>
            <person name="Liu T."/>
            <person name="Pan Y.S."/>
            <person name="Xia L.Y."/>
            <person name="Li J."/>
            <person name="Zhao F."/>
            <person name="Cao W.C."/>
        </authorList>
    </citation>
    <scope>NUCLEOTIDE SEQUENCE</scope>
    <source>
        <strain evidence="2">Rmic-2018</strain>
    </source>
</reference>
<evidence type="ECO:0000259" key="1">
    <source>
        <dbReference type="Pfam" id="PF03184"/>
    </source>
</evidence>
<sequence length="110" mass="12503">MPFATKLKIINRIERGEKSDVASTTSCNIQLCFSPPNTTSVLQPLDQGIICALKSGYRKCLVERLLQNLRVGRELKIDLLGALSMLSRLWTDVMEETMQKCFRHASFRMP</sequence>
<evidence type="ECO:0000313" key="3">
    <source>
        <dbReference type="Proteomes" id="UP000821866"/>
    </source>
</evidence>
<keyword evidence="3" id="KW-1185">Reference proteome</keyword>
<feature type="domain" description="DDE-1" evidence="1">
    <location>
        <begin position="22"/>
        <end position="102"/>
    </location>
</feature>
<dbReference type="InterPro" id="IPR004875">
    <property type="entry name" value="DDE_SF_endonuclease_dom"/>
</dbReference>
<dbReference type="GO" id="GO:0003676">
    <property type="term" value="F:nucleic acid binding"/>
    <property type="evidence" value="ECO:0007669"/>
    <property type="project" value="InterPro"/>
</dbReference>
<accession>A0A9J6EEP9</accession>
<proteinExistence type="predicted"/>
<organism evidence="2 3">
    <name type="scientific">Rhipicephalus microplus</name>
    <name type="common">Cattle tick</name>
    <name type="synonym">Boophilus microplus</name>
    <dbReference type="NCBI Taxonomy" id="6941"/>
    <lineage>
        <taxon>Eukaryota</taxon>
        <taxon>Metazoa</taxon>
        <taxon>Ecdysozoa</taxon>
        <taxon>Arthropoda</taxon>
        <taxon>Chelicerata</taxon>
        <taxon>Arachnida</taxon>
        <taxon>Acari</taxon>
        <taxon>Parasitiformes</taxon>
        <taxon>Ixodida</taxon>
        <taxon>Ixodoidea</taxon>
        <taxon>Ixodidae</taxon>
        <taxon>Rhipicephalinae</taxon>
        <taxon>Rhipicephalus</taxon>
        <taxon>Boophilus</taxon>
    </lineage>
</organism>
<reference evidence="2" key="2">
    <citation type="submission" date="2021-09" db="EMBL/GenBank/DDBJ databases">
        <authorList>
            <person name="Jia N."/>
            <person name="Wang J."/>
            <person name="Shi W."/>
            <person name="Du L."/>
            <person name="Sun Y."/>
            <person name="Zhan W."/>
            <person name="Jiang J."/>
            <person name="Wang Q."/>
            <person name="Zhang B."/>
            <person name="Ji P."/>
            <person name="Sakyi L.B."/>
            <person name="Cui X."/>
            <person name="Yuan T."/>
            <person name="Jiang B."/>
            <person name="Yang W."/>
            <person name="Lam T.T.-Y."/>
            <person name="Chang Q."/>
            <person name="Ding S."/>
            <person name="Wang X."/>
            <person name="Zhu J."/>
            <person name="Ruan X."/>
            <person name="Zhao L."/>
            <person name="Wei J."/>
            <person name="Que T."/>
            <person name="Du C."/>
            <person name="Cheng J."/>
            <person name="Dai P."/>
            <person name="Han X."/>
            <person name="Huang E."/>
            <person name="Gao Y."/>
            <person name="Liu J."/>
            <person name="Shao H."/>
            <person name="Ye R."/>
            <person name="Li L."/>
            <person name="Wei W."/>
            <person name="Wang X."/>
            <person name="Wang C."/>
            <person name="Huo Q."/>
            <person name="Li W."/>
            <person name="Guo W."/>
            <person name="Chen H."/>
            <person name="Chen S."/>
            <person name="Zhou L."/>
            <person name="Zhou L."/>
            <person name="Ni X."/>
            <person name="Tian J."/>
            <person name="Zhou Y."/>
            <person name="Sheng Y."/>
            <person name="Liu T."/>
            <person name="Pan Y."/>
            <person name="Xia L."/>
            <person name="Li J."/>
            <person name="Zhao F."/>
            <person name="Cao W."/>
        </authorList>
    </citation>
    <scope>NUCLEOTIDE SEQUENCE</scope>
    <source>
        <strain evidence="2">Rmic-2018</strain>
        <tissue evidence="2">Larvae</tissue>
    </source>
</reference>
<dbReference type="Pfam" id="PF03184">
    <property type="entry name" value="DDE_1"/>
    <property type="match status" value="1"/>
</dbReference>
<name>A0A9J6EEP9_RHIMP</name>
<dbReference type="EMBL" id="JABSTU010000005">
    <property type="protein sequence ID" value="KAH8032488.1"/>
    <property type="molecule type" value="Genomic_DNA"/>
</dbReference>
<dbReference type="Proteomes" id="UP000821866">
    <property type="component" value="Chromosome 3"/>
</dbReference>
<protein>
    <recommendedName>
        <fullName evidence="1">DDE-1 domain-containing protein</fullName>
    </recommendedName>
</protein>
<evidence type="ECO:0000313" key="2">
    <source>
        <dbReference type="EMBL" id="KAH8032488.1"/>
    </source>
</evidence>
<comment type="caution">
    <text evidence="2">The sequence shown here is derived from an EMBL/GenBank/DDBJ whole genome shotgun (WGS) entry which is preliminary data.</text>
</comment>
<gene>
    <name evidence="2" type="ORF">HPB51_025941</name>
</gene>